<evidence type="ECO:0000256" key="2">
    <source>
        <dbReference type="ARBA" id="ARBA00022622"/>
    </source>
</evidence>
<dbReference type="RefSeq" id="XP_032816553.1">
    <property type="nucleotide sequence ID" value="XM_032960662.1"/>
</dbReference>
<keyword evidence="3" id="KW-0732">Signal</keyword>
<keyword evidence="2 3" id="KW-0449">Lipoprotein</keyword>
<keyword evidence="2 3" id="KW-0336">GPI-anchor</keyword>
<dbReference type="CDD" id="cd01301">
    <property type="entry name" value="rDP_like"/>
    <property type="match status" value="1"/>
</dbReference>
<name>A0AAJ7TEU5_PETMA</name>
<dbReference type="InterPro" id="IPR008257">
    <property type="entry name" value="Pept_M19"/>
</dbReference>
<evidence type="ECO:0000256" key="3">
    <source>
        <dbReference type="RuleBase" id="RU341113"/>
    </source>
</evidence>
<dbReference type="RefSeq" id="XP_032816552.1">
    <property type="nucleotide sequence ID" value="XM_032960661.1"/>
</dbReference>
<dbReference type="GO" id="GO:0046872">
    <property type="term" value="F:metal ion binding"/>
    <property type="evidence" value="ECO:0007669"/>
    <property type="project" value="UniProtKB-UniRule"/>
</dbReference>
<feature type="chain" id="PRO_5044522508" description="Dipeptidase" evidence="3">
    <location>
        <begin position="22"/>
        <end position="431"/>
    </location>
</feature>
<dbReference type="Proteomes" id="UP001318040">
    <property type="component" value="Chromosome 25"/>
</dbReference>
<dbReference type="AlphaFoldDB" id="A0AAJ7TEU5"/>
<evidence type="ECO:0000313" key="6">
    <source>
        <dbReference type="RefSeq" id="XP_032816553.1"/>
    </source>
</evidence>
<dbReference type="KEGG" id="pmrn:116945951"/>
<gene>
    <name evidence="5 6" type="primary">LOC116945951</name>
</gene>
<dbReference type="Gene3D" id="3.20.20.140">
    <property type="entry name" value="Metal-dependent hydrolases"/>
    <property type="match status" value="1"/>
</dbReference>
<comment type="similarity">
    <text evidence="3">Belongs to the metallo-dependent hydrolases superfamily. Peptidase M19 family.</text>
</comment>
<reference evidence="5 6" key="1">
    <citation type="submission" date="2025-04" db="UniProtKB">
        <authorList>
            <consortium name="RefSeq"/>
        </authorList>
    </citation>
    <scope>IDENTIFICATION</scope>
    <source>
        <tissue evidence="5 6">Sperm</tissue>
    </source>
</reference>
<dbReference type="GO" id="GO:0098552">
    <property type="term" value="C:side of membrane"/>
    <property type="evidence" value="ECO:0007669"/>
    <property type="project" value="UniProtKB-KW"/>
</dbReference>
<keyword evidence="3" id="KW-0479">Metal-binding</keyword>
<keyword evidence="3" id="KW-0862">Zinc</keyword>
<dbReference type="PANTHER" id="PTHR10443:SF9">
    <property type="entry name" value="DIPEPTIDASE 2"/>
    <property type="match status" value="1"/>
</dbReference>
<dbReference type="FunFam" id="3.20.20.140:FF:000030">
    <property type="entry name" value="Dipeptidase"/>
    <property type="match status" value="1"/>
</dbReference>
<dbReference type="InterPro" id="IPR032466">
    <property type="entry name" value="Metal_Hydrolase"/>
</dbReference>
<feature type="signal peptide" evidence="3">
    <location>
        <begin position="1"/>
        <end position="21"/>
    </location>
</feature>
<sequence length="431" mass="46844">MARLLKLLALLLTLLVNWADSTPTTRVTDAMATALRILSEAPLIDGHNDWPLQLRRLHPGGIRGVNLTSINSTQTNLERLRRGNVSAQFWSAYTMCSTQSLDAVRLTLEQIDLIHRVVENSAILRLALSAQDIRAAWRDGKVASLIGVEGGHSIDSSLGALRTLHRLGTRYMSLTHDCNTPWADTWLVDVGKVQPRSHGLSTFGEVVVREMNRLGMMVDLSHTSLATAHAALSVSQAPVIFSHSAAKQLCDNGRNVPDDLLEALASNGGIVMINFYNNFTSCGGAPSIATVADHFDHVKSVAGYTAVGFGSDFDGVLSFPDGLKDPSGFPLLVAELVRRGWNETELKAALGGNVLRVMEQVEEVSRKHSENVQEDLIPVDELGPQLKCRTAYGHPQRVPSRSRASRGHSARLLLALPSLLLALMNARDAHS</sequence>
<keyword evidence="3" id="KW-0378">Hydrolase</keyword>
<comment type="subunit">
    <text evidence="3">Homodimer; disulfide-linked.</text>
</comment>
<comment type="cofactor">
    <cofactor evidence="3">
        <name>Zn(2+)</name>
        <dbReference type="ChEBI" id="CHEBI:29105"/>
    </cofactor>
</comment>
<comment type="subcellular location">
    <subcellularLocation>
        <location evidence="1 3">Membrane</location>
        <topology evidence="1 3">Lipid-anchor</topology>
        <topology evidence="1 3">GPI-anchor</topology>
    </subcellularLocation>
</comment>
<dbReference type="SUPFAM" id="SSF51556">
    <property type="entry name" value="Metallo-dependent hydrolases"/>
    <property type="match status" value="1"/>
</dbReference>
<dbReference type="PROSITE" id="PS51365">
    <property type="entry name" value="RENAL_DIPEPTIDASE_2"/>
    <property type="match status" value="1"/>
</dbReference>
<accession>A0AAJ7TEU5</accession>
<dbReference type="GO" id="GO:0070573">
    <property type="term" value="F:metallodipeptidase activity"/>
    <property type="evidence" value="ECO:0007669"/>
    <property type="project" value="InterPro"/>
</dbReference>
<keyword evidence="3" id="KW-1015">Disulfide bond</keyword>
<keyword evidence="3" id="KW-0482">Metalloprotease</keyword>
<keyword evidence="2 3" id="KW-0472">Membrane</keyword>
<keyword evidence="3" id="KW-0645">Protease</keyword>
<keyword evidence="4" id="KW-1185">Reference proteome</keyword>
<dbReference type="PANTHER" id="PTHR10443">
    <property type="entry name" value="MICROSOMAL DIPEPTIDASE"/>
    <property type="match status" value="1"/>
</dbReference>
<dbReference type="EC" id="3.4.13.19" evidence="3"/>
<dbReference type="Pfam" id="PF01244">
    <property type="entry name" value="Peptidase_M19"/>
    <property type="match status" value="1"/>
</dbReference>
<keyword evidence="3" id="KW-0224">Dipeptidase</keyword>
<keyword evidence="2 3" id="KW-0325">Glycoprotein</keyword>
<evidence type="ECO:0000313" key="4">
    <source>
        <dbReference type="Proteomes" id="UP001318040"/>
    </source>
</evidence>
<comment type="catalytic activity">
    <reaction evidence="3">
        <text>an L-aminoacyl-L-amino acid + H2O = 2 an L-alpha-amino acid</text>
        <dbReference type="Rhea" id="RHEA:48940"/>
        <dbReference type="ChEBI" id="CHEBI:15377"/>
        <dbReference type="ChEBI" id="CHEBI:59869"/>
        <dbReference type="ChEBI" id="CHEBI:77460"/>
        <dbReference type="EC" id="3.4.13.19"/>
    </reaction>
</comment>
<dbReference type="GO" id="GO:0006508">
    <property type="term" value="P:proteolysis"/>
    <property type="evidence" value="ECO:0007669"/>
    <property type="project" value="UniProtKB-KW"/>
</dbReference>
<organism evidence="4 5">
    <name type="scientific">Petromyzon marinus</name>
    <name type="common">Sea lamprey</name>
    <dbReference type="NCBI Taxonomy" id="7757"/>
    <lineage>
        <taxon>Eukaryota</taxon>
        <taxon>Metazoa</taxon>
        <taxon>Chordata</taxon>
        <taxon>Craniata</taxon>
        <taxon>Vertebrata</taxon>
        <taxon>Cyclostomata</taxon>
        <taxon>Hyperoartia</taxon>
        <taxon>Petromyzontiformes</taxon>
        <taxon>Petromyzontidae</taxon>
        <taxon>Petromyzon</taxon>
    </lineage>
</organism>
<evidence type="ECO:0000256" key="1">
    <source>
        <dbReference type="ARBA" id="ARBA00004589"/>
    </source>
</evidence>
<proteinExistence type="inferred from homology"/>
<protein>
    <recommendedName>
        <fullName evidence="3">Dipeptidase</fullName>
        <ecNumber evidence="3">3.4.13.19</ecNumber>
    </recommendedName>
</protein>
<evidence type="ECO:0000313" key="5">
    <source>
        <dbReference type="RefSeq" id="XP_032816552.1"/>
    </source>
</evidence>